<dbReference type="RefSeq" id="WP_107990248.1">
    <property type="nucleotide sequence ID" value="NZ_QAYG01000004.1"/>
</dbReference>
<sequence length="436" mass="45905">MLKTAILSATGLLVVIGAASAADVTALKAPALPLGSVSFPNGKSIDLSVGFGSGAYHRPGDPENVFYTITDRGPNIDCKGDAKKLIGLDEKAMCDGNLDGKVFPQPGFTPTIYQMTIGDDGTVSVTDTTPLRGQDGKLLSGLPNPLTGTTTEAGYSPEGKRITSTPNGFDSEAIARLADDSYWISDEYGVSIAHVAADGKVLERLVPAGLESDYADADYPVKGTLPAILMKRKLNRGIEGLSVSPDGATLYFSIQSPLANPDNAAYKSSRTVRIFKFDPKSEKVLGEYAYPLDEPATFKADSAKKTPKQSSVKVSELTALGHDQLLVLERISKTTKLYKIDLAAAKTVPSGFDDAAQSPSLEQLAPKDLAADGIAVLHKTLVLDSDDLPGMPEKIEGIAVLDPTTLILTTDNDFGIAGADSAIVKVHLDKPLVAVN</sequence>
<dbReference type="Pfam" id="PF13449">
    <property type="entry name" value="Phytase-like"/>
    <property type="match status" value="1"/>
</dbReference>
<evidence type="ECO:0000313" key="4">
    <source>
        <dbReference type="EMBL" id="PTW60659.1"/>
    </source>
</evidence>
<dbReference type="SUPFAM" id="SSF63825">
    <property type="entry name" value="YWTD domain"/>
    <property type="match status" value="1"/>
</dbReference>
<dbReference type="Proteomes" id="UP000244081">
    <property type="component" value="Unassembled WGS sequence"/>
</dbReference>
<organism evidence="4 5">
    <name type="scientific">Breoghania corrubedonensis</name>
    <dbReference type="NCBI Taxonomy" id="665038"/>
    <lineage>
        <taxon>Bacteria</taxon>
        <taxon>Pseudomonadati</taxon>
        <taxon>Pseudomonadota</taxon>
        <taxon>Alphaproteobacteria</taxon>
        <taxon>Hyphomicrobiales</taxon>
        <taxon>Stappiaceae</taxon>
        <taxon>Breoghania</taxon>
    </lineage>
</organism>
<keyword evidence="2" id="KW-0732">Signal</keyword>
<dbReference type="InterPro" id="IPR027372">
    <property type="entry name" value="Phytase-like_dom"/>
</dbReference>
<gene>
    <name evidence="4" type="ORF">C8N35_104285</name>
</gene>
<proteinExistence type="predicted"/>
<accession>A0A2T5VA78</accession>
<protein>
    <recommendedName>
        <fullName evidence="3">Phytase-like domain-containing protein</fullName>
    </recommendedName>
</protein>
<reference evidence="4 5" key="1">
    <citation type="submission" date="2018-04" db="EMBL/GenBank/DDBJ databases">
        <title>Genomic Encyclopedia of Archaeal and Bacterial Type Strains, Phase II (KMG-II): from individual species to whole genera.</title>
        <authorList>
            <person name="Goeker M."/>
        </authorList>
    </citation>
    <scope>NUCLEOTIDE SEQUENCE [LARGE SCALE GENOMIC DNA]</scope>
    <source>
        <strain evidence="4 5">DSM 23382</strain>
    </source>
</reference>
<name>A0A2T5VA78_9HYPH</name>
<evidence type="ECO:0000259" key="3">
    <source>
        <dbReference type="Pfam" id="PF13449"/>
    </source>
</evidence>
<evidence type="ECO:0000256" key="1">
    <source>
        <dbReference type="SAM" id="MobiDB-lite"/>
    </source>
</evidence>
<feature type="chain" id="PRO_5015731197" description="Phytase-like domain-containing protein" evidence="2">
    <location>
        <begin position="22"/>
        <end position="436"/>
    </location>
</feature>
<feature type="domain" description="Phytase-like" evidence="3">
    <location>
        <begin position="62"/>
        <end position="414"/>
    </location>
</feature>
<dbReference type="PANTHER" id="PTHR37957:SF1">
    <property type="entry name" value="PHYTASE-LIKE DOMAIN-CONTAINING PROTEIN"/>
    <property type="match status" value="1"/>
</dbReference>
<feature type="signal peptide" evidence="2">
    <location>
        <begin position="1"/>
        <end position="21"/>
    </location>
</feature>
<evidence type="ECO:0000313" key="5">
    <source>
        <dbReference type="Proteomes" id="UP000244081"/>
    </source>
</evidence>
<dbReference type="AlphaFoldDB" id="A0A2T5VA78"/>
<evidence type="ECO:0000256" key="2">
    <source>
        <dbReference type="SAM" id="SignalP"/>
    </source>
</evidence>
<feature type="region of interest" description="Disordered" evidence="1">
    <location>
        <begin position="130"/>
        <end position="167"/>
    </location>
</feature>
<dbReference type="EMBL" id="QAYG01000004">
    <property type="protein sequence ID" value="PTW60659.1"/>
    <property type="molecule type" value="Genomic_DNA"/>
</dbReference>
<keyword evidence="5" id="KW-1185">Reference proteome</keyword>
<dbReference type="OrthoDB" id="384721at2"/>
<comment type="caution">
    <text evidence="4">The sequence shown here is derived from an EMBL/GenBank/DDBJ whole genome shotgun (WGS) entry which is preliminary data.</text>
</comment>
<dbReference type="PANTHER" id="PTHR37957">
    <property type="entry name" value="BLR7070 PROTEIN"/>
    <property type="match status" value="1"/>
</dbReference>